<dbReference type="FunFam" id="3.30.70.580:FF:000001">
    <property type="entry name" value="tRNA pseudouridine synthase A"/>
    <property type="match status" value="1"/>
</dbReference>
<dbReference type="InterPro" id="IPR020094">
    <property type="entry name" value="TruA/RsuA/RluB/E/F_N"/>
</dbReference>
<comment type="similarity">
    <text evidence="1">Belongs to the tRNA pseudouridine synthase TruA family.</text>
</comment>
<feature type="domain" description="Pseudouridine synthase I TruA alpha/beta" evidence="4">
    <location>
        <begin position="9"/>
        <end position="104"/>
    </location>
</feature>
<dbReference type="Gene3D" id="3.30.70.660">
    <property type="entry name" value="Pseudouridine synthase I, catalytic domain, C-terminal subdomain"/>
    <property type="match status" value="1"/>
</dbReference>
<dbReference type="GO" id="GO:0003723">
    <property type="term" value="F:RNA binding"/>
    <property type="evidence" value="ECO:0007669"/>
    <property type="project" value="InterPro"/>
</dbReference>
<dbReference type="HAMAP" id="MF_00171">
    <property type="entry name" value="TruA"/>
    <property type="match status" value="1"/>
</dbReference>
<accession>A0A3B0TZA9</accession>
<dbReference type="EMBL" id="UOEM01000044">
    <property type="protein sequence ID" value="VAW12446.1"/>
    <property type="molecule type" value="Genomic_DNA"/>
</dbReference>
<dbReference type="PANTHER" id="PTHR11142">
    <property type="entry name" value="PSEUDOURIDYLATE SYNTHASE"/>
    <property type="match status" value="1"/>
</dbReference>
<dbReference type="Gene3D" id="3.30.70.580">
    <property type="entry name" value="Pseudouridine synthase I, catalytic domain, N-terminal subdomain"/>
    <property type="match status" value="1"/>
</dbReference>
<dbReference type="InterPro" id="IPR020097">
    <property type="entry name" value="PsdUridine_synth_TruA_a/b_dom"/>
</dbReference>
<dbReference type="GO" id="GO:0031119">
    <property type="term" value="P:tRNA pseudouridine synthesis"/>
    <property type="evidence" value="ECO:0007669"/>
    <property type="project" value="TreeGrafter"/>
</dbReference>
<evidence type="ECO:0000256" key="1">
    <source>
        <dbReference type="ARBA" id="ARBA00009375"/>
    </source>
</evidence>
<dbReference type="CDD" id="cd02570">
    <property type="entry name" value="PseudoU_synth_EcTruA"/>
    <property type="match status" value="1"/>
</dbReference>
<reference evidence="5" key="1">
    <citation type="submission" date="2018-06" db="EMBL/GenBank/DDBJ databases">
        <authorList>
            <person name="Zhirakovskaya E."/>
        </authorList>
    </citation>
    <scope>NUCLEOTIDE SEQUENCE</scope>
</reference>
<organism evidence="5">
    <name type="scientific">hydrothermal vent metagenome</name>
    <dbReference type="NCBI Taxonomy" id="652676"/>
    <lineage>
        <taxon>unclassified sequences</taxon>
        <taxon>metagenomes</taxon>
        <taxon>ecological metagenomes</taxon>
    </lineage>
</organism>
<evidence type="ECO:0000259" key="4">
    <source>
        <dbReference type="Pfam" id="PF01416"/>
    </source>
</evidence>
<protein>
    <submittedName>
        <fullName evidence="5">tRNA pseudouridine(38-40) synthase</fullName>
        <ecNumber evidence="5">5.4.99.12</ecNumber>
    </submittedName>
</protein>
<dbReference type="GO" id="GO:0160147">
    <property type="term" value="F:tRNA pseudouridine(38-40) synthase activity"/>
    <property type="evidence" value="ECO:0007669"/>
    <property type="project" value="UniProtKB-EC"/>
</dbReference>
<dbReference type="PANTHER" id="PTHR11142:SF0">
    <property type="entry name" value="TRNA PSEUDOURIDINE SYNTHASE-LIKE 1"/>
    <property type="match status" value="1"/>
</dbReference>
<dbReference type="EC" id="5.4.99.12" evidence="5"/>
<dbReference type="SUPFAM" id="SSF55120">
    <property type="entry name" value="Pseudouridine synthase"/>
    <property type="match status" value="1"/>
</dbReference>
<dbReference type="InterPro" id="IPR020103">
    <property type="entry name" value="PsdUridine_synth_cat_dom_sf"/>
</dbReference>
<evidence type="ECO:0000313" key="5">
    <source>
        <dbReference type="EMBL" id="VAW12446.1"/>
    </source>
</evidence>
<name>A0A3B0TZA9_9ZZZZ</name>
<proteinExistence type="inferred from homology"/>
<evidence type="ECO:0000256" key="2">
    <source>
        <dbReference type="ARBA" id="ARBA00022694"/>
    </source>
</evidence>
<dbReference type="InterPro" id="IPR001406">
    <property type="entry name" value="PsdUridine_synth_TruA"/>
</dbReference>
<keyword evidence="2" id="KW-0819">tRNA processing</keyword>
<evidence type="ECO:0000256" key="3">
    <source>
        <dbReference type="ARBA" id="ARBA00023235"/>
    </source>
</evidence>
<gene>
    <name evidence="5" type="ORF">MNBD_ALPHA09-1901</name>
</gene>
<keyword evidence="3 5" id="KW-0413">Isomerase</keyword>
<sequence length="250" mass="27669">MARYKLTIEFDGTPFAGWQVQAGQLTVQSRLGAAIMAFSGQTVTIHGAGRTDTGVHALGQVAHIDLDRDWPAETVRQALNFHLKPDPIAILAAKRVDDDFNARFSATMRYYRYRIVNRRAPLTFDRNRAWHVTADLDAGKMDSAARTLLGRHDFTTFRSIHCQAKSPVKTLEAISVTRNGEDIDIRLSARSFMHRQVRSIAGSLKCVGEGRWPVSAMAEILAARDRSACGPVAPASGLYLTQVDYPLILC</sequence>
<feature type="domain" description="Pseudouridine synthase I TruA alpha/beta" evidence="4">
    <location>
        <begin position="144"/>
        <end position="246"/>
    </location>
</feature>
<dbReference type="InterPro" id="IPR020095">
    <property type="entry name" value="PsdUridine_synth_TruA_C"/>
</dbReference>
<dbReference type="AlphaFoldDB" id="A0A3B0TZA9"/>
<dbReference type="PIRSF" id="PIRSF001430">
    <property type="entry name" value="tRNA_psdUrid_synth"/>
    <property type="match status" value="1"/>
</dbReference>
<dbReference type="Pfam" id="PF01416">
    <property type="entry name" value="PseudoU_synth_1"/>
    <property type="match status" value="2"/>
</dbReference>
<dbReference type="NCBIfam" id="TIGR00071">
    <property type="entry name" value="hisT_truA"/>
    <property type="match status" value="1"/>
</dbReference>